<dbReference type="EMBL" id="JAPFFF010000614">
    <property type="protein sequence ID" value="KAK8833887.1"/>
    <property type="molecule type" value="Genomic_DNA"/>
</dbReference>
<evidence type="ECO:0008006" key="4">
    <source>
        <dbReference type="Google" id="ProtNLM"/>
    </source>
</evidence>
<keyword evidence="3" id="KW-1185">Reference proteome</keyword>
<evidence type="ECO:0000313" key="2">
    <source>
        <dbReference type="EMBL" id="KAK8833887.1"/>
    </source>
</evidence>
<name>A0ABR2GIY7_9EUKA</name>
<sequence>MFITADHPVITTRKLHHFTTVLDTNPNEPLRFEFHPLSMSCSFCNTKVTFYIPWFKTFFGYISSVIHYGKDDPLAPSSISYNDIAFNVSDLEAKIVYNPKINDTLTIKTAAISVKTPTVPKAFKIAVDKLFVYYGDRLFIETSELLVEMMLKVVRFEYGESFSSVKELSKRKNETKLFLKSNPGDEQLVASLFWIIGMKMIFKFNDISVDYNHQACHTFRKCIYSMWSDDDAKDPDEFNSKFQFLMTAEHAHLVFNKVKKFASIDVSDFSYHIVDDDQNVSFGDVSIIPLLESDSSYFGKSVFQRIKPDEKKPLLKTQIKGSTVIITFTNLNVYLHPTFILPFLYYIIDCPLFGEYDDPPRDPPLYLVFKSKDLHLTIPTKGDFPNYLVSFKFHWDWGEEEFIVKINNLNMTAENRSVPILSHSDIKYELVPNDENEPSKKRYTKSAVFTELKLVFSLCDVILLAEFFSLIAPTWDISHFIRDNSTEDEYDIYDVDLRFKPNNVVLCHSAGNHSQLLPFMKVHFDECKMVSKIENGLYTIDVSVPPTVLAMNFTTGSWDYLVEPFAVNFLLSFFSDHSELSITIPDEVNINVTSTFIKQIMQFKSDLLDDYSKGAESVMTFITLENRTGRPISFFSESMPMKSLDVDSRVSLPDFPEDRVLNIVLDDSNSRVYGFKPETIVYPTFIHQSCIVNSIPSRGARLITVQSPFAIDNKTSINLEIYVVSAGNDRSLIGIVKARSVFSIPYHVFLTSSFIFKVISAPLDSSQQLFKHKKWGSKDKNYPIVTSHGPLWCKIREEIDPAVNVGYIRIIPCVTFYNEMPVTLYVQMKRLADDEIVLKPGESADIATIAPGELNFKCSVRIDGYSCSKQKNVSLQFDTPSKKFLRKFILNRADGKKEIVGVAFMTNHSSDKSQAAIIFYTPCVIFNMFGHHLHVRPHQEETIYKFHHFIHESQLTMMITSSRFFKNSQLYVNIICPGLSAWSRTYIDCTATGMNDVIFLPKEDKSDVFVPVHYKVTQAEKPYFHTRIVTLVPALSIDNELDDDIYLEPDFTIEETNEKNQSDASELSTGKEKKQVNYYSVLDNNSSAEPSQQFKSYNHAEYRYKKQKKSEFHFTENDQMKEPHSYRELYPKHKKSTVLTTNYHFSFSMSVLGFQEVKGILLSSPVRTCFRLFSEDGGFQIIELEVVEDGIGLCAHFRVAPAWLPVQRHMQVRFRPEHDDDVCIGRPVWQAVADTRVQRAVNYHFTQRRDELSSACRDAVHDQDHGRQQRKSDDYRVKGKLRREA</sequence>
<protein>
    <recommendedName>
        <fullName evidence="4">Vacuolar protein sorting-associated protein 13 VPS13 adaptor binding domain-containing protein</fullName>
    </recommendedName>
</protein>
<organism evidence="2 3">
    <name type="scientific">Tritrichomonas musculus</name>
    <dbReference type="NCBI Taxonomy" id="1915356"/>
    <lineage>
        <taxon>Eukaryota</taxon>
        <taxon>Metamonada</taxon>
        <taxon>Parabasalia</taxon>
        <taxon>Tritrichomonadida</taxon>
        <taxon>Tritrichomonadidae</taxon>
        <taxon>Tritrichomonas</taxon>
    </lineage>
</organism>
<comment type="caution">
    <text evidence="2">The sequence shown here is derived from an EMBL/GenBank/DDBJ whole genome shotgun (WGS) entry which is preliminary data.</text>
</comment>
<evidence type="ECO:0000313" key="3">
    <source>
        <dbReference type="Proteomes" id="UP001470230"/>
    </source>
</evidence>
<gene>
    <name evidence="2" type="ORF">M9Y10_039997</name>
</gene>
<reference evidence="2 3" key="1">
    <citation type="submission" date="2024-04" db="EMBL/GenBank/DDBJ databases">
        <title>Tritrichomonas musculus Genome.</title>
        <authorList>
            <person name="Alves-Ferreira E."/>
            <person name="Grigg M."/>
            <person name="Lorenzi H."/>
            <person name="Galac M."/>
        </authorList>
    </citation>
    <scope>NUCLEOTIDE SEQUENCE [LARGE SCALE GENOMIC DNA]</scope>
    <source>
        <strain evidence="2 3">EAF2021</strain>
    </source>
</reference>
<accession>A0ABR2GIY7</accession>
<feature type="region of interest" description="Disordered" evidence="1">
    <location>
        <begin position="1256"/>
        <end position="1285"/>
    </location>
</feature>
<dbReference type="Proteomes" id="UP001470230">
    <property type="component" value="Unassembled WGS sequence"/>
</dbReference>
<evidence type="ECO:0000256" key="1">
    <source>
        <dbReference type="SAM" id="MobiDB-lite"/>
    </source>
</evidence>
<proteinExistence type="predicted"/>